<dbReference type="InterPro" id="IPR016192">
    <property type="entry name" value="APOBEC/CMP_deaminase_Zn-bd"/>
</dbReference>
<dbReference type="PANTHER" id="PTHR11079">
    <property type="entry name" value="CYTOSINE DEAMINASE FAMILY MEMBER"/>
    <property type="match status" value="1"/>
</dbReference>
<dbReference type="CDD" id="cd01285">
    <property type="entry name" value="nucleoside_deaminase"/>
    <property type="match status" value="1"/>
</dbReference>
<keyword evidence="2" id="KW-0862">Zinc</keyword>
<dbReference type="RefSeq" id="WP_090902626.1">
    <property type="nucleotide sequence ID" value="NZ_CZPZ01000036.1"/>
</dbReference>
<dbReference type="InterPro" id="IPR016193">
    <property type="entry name" value="Cytidine_deaminase-like"/>
</dbReference>
<evidence type="ECO:0000256" key="2">
    <source>
        <dbReference type="ARBA" id="ARBA00022833"/>
    </source>
</evidence>
<dbReference type="InterPro" id="IPR002125">
    <property type="entry name" value="CMP_dCMP_dom"/>
</dbReference>
<dbReference type="Gene3D" id="3.40.140.10">
    <property type="entry name" value="Cytidine Deaminase, domain 2"/>
    <property type="match status" value="1"/>
</dbReference>
<reference evidence="5" key="1">
    <citation type="submission" date="2015-10" db="EMBL/GenBank/DDBJ databases">
        <authorList>
            <person name="Luecker S."/>
            <person name="Luecker S."/>
        </authorList>
    </citation>
    <scope>NUCLEOTIDE SEQUENCE [LARGE SCALE GENOMIC DNA]</scope>
</reference>
<proteinExistence type="predicted"/>
<dbReference type="SUPFAM" id="SSF53927">
    <property type="entry name" value="Cytidine deaminase-like"/>
    <property type="match status" value="1"/>
</dbReference>
<organism evidence="4 5">
    <name type="scientific">Candidatus Nitrospira nitrificans</name>
    <dbReference type="NCBI Taxonomy" id="1742973"/>
    <lineage>
        <taxon>Bacteria</taxon>
        <taxon>Pseudomonadati</taxon>
        <taxon>Nitrospirota</taxon>
        <taxon>Nitrospiria</taxon>
        <taxon>Nitrospirales</taxon>
        <taxon>Nitrospiraceae</taxon>
        <taxon>Nitrospira</taxon>
    </lineage>
</organism>
<dbReference type="STRING" id="1742973.COMA2_90111"/>
<dbReference type="OrthoDB" id="9802676at2"/>
<dbReference type="Pfam" id="PF00383">
    <property type="entry name" value="dCMP_cyt_deam_1"/>
    <property type="match status" value="1"/>
</dbReference>
<dbReference type="GO" id="GO:0047974">
    <property type="term" value="F:guanosine deaminase activity"/>
    <property type="evidence" value="ECO:0007669"/>
    <property type="project" value="TreeGrafter"/>
</dbReference>
<dbReference type="PANTHER" id="PTHR11079:SF161">
    <property type="entry name" value="CMP_DCMP-TYPE DEAMINASE DOMAIN-CONTAINING PROTEIN"/>
    <property type="match status" value="1"/>
</dbReference>
<evidence type="ECO:0000313" key="5">
    <source>
        <dbReference type="Proteomes" id="UP000198736"/>
    </source>
</evidence>
<evidence type="ECO:0000259" key="3">
    <source>
        <dbReference type="PROSITE" id="PS51747"/>
    </source>
</evidence>
<evidence type="ECO:0000256" key="1">
    <source>
        <dbReference type="ARBA" id="ARBA00022723"/>
    </source>
</evidence>
<keyword evidence="1" id="KW-0479">Metal-binding</keyword>
<accession>A0A0S4LR13</accession>
<dbReference type="PROSITE" id="PS51747">
    <property type="entry name" value="CYT_DCMP_DEAMINASES_2"/>
    <property type="match status" value="1"/>
</dbReference>
<dbReference type="EMBL" id="CZPZ01000036">
    <property type="protein sequence ID" value="CUS39932.1"/>
    <property type="molecule type" value="Genomic_DNA"/>
</dbReference>
<dbReference type="Proteomes" id="UP000198736">
    <property type="component" value="Unassembled WGS sequence"/>
</dbReference>
<dbReference type="GO" id="GO:0008270">
    <property type="term" value="F:zinc ion binding"/>
    <property type="evidence" value="ECO:0007669"/>
    <property type="project" value="InterPro"/>
</dbReference>
<feature type="domain" description="CMP/dCMP-type deaminase" evidence="3">
    <location>
        <begin position="1"/>
        <end position="133"/>
    </location>
</feature>
<name>A0A0S4LR13_9BACT</name>
<dbReference type="PROSITE" id="PS00903">
    <property type="entry name" value="CYT_DCMP_DEAMINASES_1"/>
    <property type="match status" value="1"/>
</dbReference>
<protein>
    <submittedName>
        <fullName evidence="4">CMP/dCMP deaminase, zinc-binding protein</fullName>
    </submittedName>
</protein>
<gene>
    <name evidence="4" type="ORF">COMA2_90111</name>
</gene>
<dbReference type="GO" id="GO:0006152">
    <property type="term" value="P:purine nucleoside catabolic process"/>
    <property type="evidence" value="ECO:0007669"/>
    <property type="project" value="TreeGrafter"/>
</dbReference>
<keyword evidence="5" id="KW-1185">Reference proteome</keyword>
<evidence type="ECO:0000313" key="4">
    <source>
        <dbReference type="EMBL" id="CUS39932.1"/>
    </source>
</evidence>
<sequence>MQFVIQLTLTNVTAKTGGPFGAAVFESQTGRLIAVGVNIVEPTNCSLAHAEVVALANAHRTLKQFDLGAPGLPKLELITSCEPCAMCYGAILWSGVRKVVCAARASDATAIGFDEAPKPKNWVATLEDRGISVTRDRCRDEAIAVFQRYQRIGGRIYNARKGS</sequence>
<dbReference type="AlphaFoldDB" id="A0A0S4LR13"/>